<gene>
    <name evidence="1" type="ORF">PGTUg99_004584</name>
</gene>
<evidence type="ECO:0000313" key="2">
    <source>
        <dbReference type="Proteomes" id="UP000325313"/>
    </source>
</evidence>
<name>A0A5B0NC97_PUCGR</name>
<protein>
    <submittedName>
        <fullName evidence="1">Uncharacterized protein</fullName>
    </submittedName>
</protein>
<accession>A0A5B0NC97</accession>
<dbReference type="Proteomes" id="UP000325313">
    <property type="component" value="Unassembled WGS sequence"/>
</dbReference>
<sequence>MHAIPAQFIAYAHSHHELFLSILPFAQLSFHNALSERGKRQWHYDMSTKAEVLVPIRAPSRRAPLNHLAPRNCQHQRGH</sequence>
<reference evidence="1 2" key="1">
    <citation type="submission" date="2019-05" db="EMBL/GenBank/DDBJ databases">
        <title>Emergence of the Ug99 lineage of the wheat stem rust pathogen through somatic hybridization.</title>
        <authorList>
            <person name="Li F."/>
            <person name="Upadhyaya N.M."/>
            <person name="Sperschneider J."/>
            <person name="Matny O."/>
            <person name="Nguyen-Phuc H."/>
            <person name="Mago R."/>
            <person name="Raley C."/>
            <person name="Miller M.E."/>
            <person name="Silverstein K.A.T."/>
            <person name="Henningsen E."/>
            <person name="Hirsch C.D."/>
            <person name="Visser B."/>
            <person name="Pretorius Z.A."/>
            <person name="Steffenson B.J."/>
            <person name="Schwessinger B."/>
            <person name="Dodds P.N."/>
            <person name="Figueroa M."/>
        </authorList>
    </citation>
    <scope>NUCLEOTIDE SEQUENCE [LARGE SCALE GENOMIC DNA]</scope>
    <source>
        <strain evidence="1 2">Ug99</strain>
    </source>
</reference>
<dbReference type="EMBL" id="VDEP01000410">
    <property type="protein sequence ID" value="KAA1086416.1"/>
    <property type="molecule type" value="Genomic_DNA"/>
</dbReference>
<evidence type="ECO:0000313" key="1">
    <source>
        <dbReference type="EMBL" id="KAA1086416.1"/>
    </source>
</evidence>
<comment type="caution">
    <text evidence="1">The sequence shown here is derived from an EMBL/GenBank/DDBJ whole genome shotgun (WGS) entry which is preliminary data.</text>
</comment>
<organism evidence="1 2">
    <name type="scientific">Puccinia graminis f. sp. tritici</name>
    <dbReference type="NCBI Taxonomy" id="56615"/>
    <lineage>
        <taxon>Eukaryota</taxon>
        <taxon>Fungi</taxon>
        <taxon>Dikarya</taxon>
        <taxon>Basidiomycota</taxon>
        <taxon>Pucciniomycotina</taxon>
        <taxon>Pucciniomycetes</taxon>
        <taxon>Pucciniales</taxon>
        <taxon>Pucciniaceae</taxon>
        <taxon>Puccinia</taxon>
    </lineage>
</organism>
<dbReference type="AlphaFoldDB" id="A0A5B0NC97"/>
<proteinExistence type="predicted"/>